<protein>
    <submittedName>
        <fullName evidence="7">5-oxoprolinase (ATP-hydrolysing)</fullName>
        <ecNumber evidence="7">3.5.2.9</ecNumber>
    </submittedName>
</protein>
<dbReference type="EC" id="3.5.2.9" evidence="7"/>
<dbReference type="Proteomes" id="UP000010384">
    <property type="component" value="Chromosome"/>
</dbReference>
<dbReference type="GO" id="GO:0005829">
    <property type="term" value="C:cytosol"/>
    <property type="evidence" value="ECO:0007669"/>
    <property type="project" value="TreeGrafter"/>
</dbReference>
<feature type="domain" description="Acetophenone carboxylase-like C-terminal" evidence="6">
    <location>
        <begin position="602"/>
        <end position="714"/>
    </location>
</feature>
<dbReference type="HOGENOM" id="CLU_002157_0_0_3"/>
<dbReference type="PATRIC" id="fig|251229.3.peg.5858"/>
<proteinExistence type="inferred from homology"/>
<organism evidence="7 8">
    <name type="scientific">Chroococcidiopsis thermalis (strain PCC 7203)</name>
    <dbReference type="NCBI Taxonomy" id="251229"/>
    <lineage>
        <taxon>Bacteria</taxon>
        <taxon>Bacillati</taxon>
        <taxon>Cyanobacteriota</taxon>
        <taxon>Cyanophyceae</taxon>
        <taxon>Chroococcidiopsidales</taxon>
        <taxon>Chroococcidiopsidaceae</taxon>
        <taxon>Chroococcidiopsis</taxon>
    </lineage>
</organism>
<dbReference type="PANTHER" id="PTHR11365">
    <property type="entry name" value="5-OXOPROLINASE RELATED"/>
    <property type="match status" value="1"/>
</dbReference>
<dbReference type="InParanoid" id="K9U6F0"/>
<dbReference type="EMBL" id="CP003597">
    <property type="protein sequence ID" value="AFY90395.1"/>
    <property type="molecule type" value="Genomic_DNA"/>
</dbReference>
<dbReference type="Pfam" id="PF02538">
    <property type="entry name" value="Hydantoinase_B"/>
    <property type="match status" value="1"/>
</dbReference>
<comment type="similarity">
    <text evidence="1">Belongs to the oxoprolinase family.</text>
</comment>
<dbReference type="InterPro" id="IPR002821">
    <property type="entry name" value="Hydantoinase_A"/>
</dbReference>
<dbReference type="PANTHER" id="PTHR11365:SF23">
    <property type="entry name" value="HYPOTHETICAL 5-OXOPROLINASE (EUROFUNG)-RELATED"/>
    <property type="match status" value="1"/>
</dbReference>
<dbReference type="Pfam" id="PF19278">
    <property type="entry name" value="Hydant_A_C"/>
    <property type="match status" value="1"/>
</dbReference>
<keyword evidence="7" id="KW-0378">Hydrolase</keyword>
<dbReference type="Pfam" id="PF05378">
    <property type="entry name" value="Hydant_A_N"/>
    <property type="match status" value="1"/>
</dbReference>
<dbReference type="STRING" id="251229.Chro_5018"/>
<feature type="region of interest" description="Disordered" evidence="2">
    <location>
        <begin position="237"/>
        <end position="259"/>
    </location>
</feature>
<dbReference type="eggNOG" id="COG0145">
    <property type="taxonomic scope" value="Bacteria"/>
</dbReference>
<gene>
    <name evidence="7" type="ORF">Chro_5018</name>
</gene>
<dbReference type="Pfam" id="PF01968">
    <property type="entry name" value="Hydantoinase_A"/>
    <property type="match status" value="1"/>
</dbReference>
<feature type="domain" description="Hydantoinase B/oxoprolinase" evidence="4">
    <location>
        <begin position="760"/>
        <end position="1284"/>
    </location>
</feature>
<dbReference type="GO" id="GO:0006749">
    <property type="term" value="P:glutathione metabolic process"/>
    <property type="evidence" value="ECO:0007669"/>
    <property type="project" value="TreeGrafter"/>
</dbReference>
<dbReference type="InterPro" id="IPR049517">
    <property type="entry name" value="ACX-like_C"/>
</dbReference>
<dbReference type="InterPro" id="IPR008040">
    <property type="entry name" value="Hydant_A_N"/>
</dbReference>
<feature type="domain" description="Hydantoinase A/oxoprolinase" evidence="3">
    <location>
        <begin position="210"/>
        <end position="534"/>
    </location>
</feature>
<dbReference type="RefSeq" id="WP_015156933.1">
    <property type="nucleotide sequence ID" value="NC_019695.1"/>
</dbReference>
<name>K9U6F0_CHRTP</name>
<evidence type="ECO:0000259" key="3">
    <source>
        <dbReference type="Pfam" id="PF01968"/>
    </source>
</evidence>
<dbReference type="eggNOG" id="COG0146">
    <property type="taxonomic scope" value="Bacteria"/>
</dbReference>
<evidence type="ECO:0000256" key="2">
    <source>
        <dbReference type="SAM" id="MobiDB-lite"/>
    </source>
</evidence>
<evidence type="ECO:0000259" key="6">
    <source>
        <dbReference type="Pfam" id="PF19278"/>
    </source>
</evidence>
<dbReference type="KEGG" id="cthe:Chro_5018"/>
<evidence type="ECO:0000259" key="5">
    <source>
        <dbReference type="Pfam" id="PF05378"/>
    </source>
</evidence>
<reference evidence="7 8" key="1">
    <citation type="submission" date="2012-06" db="EMBL/GenBank/DDBJ databases">
        <title>Finished chromosome of genome of Chroococcidiopsis thermalis PCC 7203.</title>
        <authorList>
            <consortium name="US DOE Joint Genome Institute"/>
            <person name="Gugger M."/>
            <person name="Coursin T."/>
            <person name="Rippka R."/>
            <person name="Tandeau De Marsac N."/>
            <person name="Huntemann M."/>
            <person name="Wei C.-L."/>
            <person name="Han J."/>
            <person name="Detter J.C."/>
            <person name="Han C."/>
            <person name="Tapia R."/>
            <person name="Davenport K."/>
            <person name="Daligault H."/>
            <person name="Erkkila T."/>
            <person name="Gu W."/>
            <person name="Munk A.C.C."/>
            <person name="Teshima H."/>
            <person name="Xu Y."/>
            <person name="Chain P."/>
            <person name="Chen A."/>
            <person name="Krypides N."/>
            <person name="Mavromatis K."/>
            <person name="Markowitz V."/>
            <person name="Szeto E."/>
            <person name="Ivanova N."/>
            <person name="Mikhailova N."/>
            <person name="Ovchinnikova G."/>
            <person name="Pagani I."/>
            <person name="Pati A."/>
            <person name="Goodwin L."/>
            <person name="Peters L."/>
            <person name="Pitluck S."/>
            <person name="Woyke T."/>
            <person name="Kerfeld C."/>
        </authorList>
    </citation>
    <scope>NUCLEOTIDE SEQUENCE [LARGE SCALE GENOMIC DNA]</scope>
    <source>
        <strain evidence="7 8">PCC 7203</strain>
    </source>
</reference>
<dbReference type="GO" id="GO:0017168">
    <property type="term" value="F:5-oxoprolinase (ATP-hydrolyzing) activity"/>
    <property type="evidence" value="ECO:0007669"/>
    <property type="project" value="UniProtKB-EC"/>
</dbReference>
<evidence type="ECO:0000313" key="7">
    <source>
        <dbReference type="EMBL" id="AFY90395.1"/>
    </source>
</evidence>
<evidence type="ECO:0000256" key="1">
    <source>
        <dbReference type="ARBA" id="ARBA00010403"/>
    </source>
</evidence>
<dbReference type="InterPro" id="IPR045079">
    <property type="entry name" value="Oxoprolinase-like"/>
</dbReference>
<sequence>MTVADRAIGRWQFWIDRGGTFTDIVAQHPDGRTIVHKLLSENPERYTDAAIQGIREILGVPADAPLPAAQIGVVKMGTTVATNALLERKGDRTVLVVTKGFRDALRIGYQNRPNIFARQIVLPEMLYERVVEVEERYSAQGEELISVNPAYTLELQAAYDAGIRSCAIVFMHGYRYPQHEQQVAAVARKIGFTQISVSHEVSPLMKLVSRGDTTVVDAYLSPILRRYVDRVASQLGGSRGKRAEEAEEAEGAEGAKNNYQPTTNYQLPITNYQLPITDFPKLMFMQSNGGLANAQRFQGKDSILSGPAGGIVGAVQTSLMAGFDKIISFDMGGTSTDVAHYAGEYERALETEVAGVRLRTPMMAIHTVAAGGGSIAQFDGARYRVGPESAGATPGPACYRQGGPLTVTDCNIMVGKLQPDLFPKVFGASGDLPLDAEVVQRKFSQLAADIGDGRSPERVATGFLAIAVEKMANAIKKISLQRGYDVSEYTLCCFGGAGGQHACLIADALGMQQILIHPYAGVLSAYGMGLADERALRERAVERVLDVGLVAELEEILTQLELETKAELDLTDRDLRVADRVEVMRRVHLRYEGTDSPLVVRYEDIAGMRQQFEAAHRQLYGFIAADRRLIVEAVAVEAILKTEVATEPIVTRRTDAPPVPVKTVQMYTANAWHDTPVYRREDLQPGDCIFSPAIVAEATGTNIVEPGWQAEVTQRNHLVLRRRESEVRDKIQNSKFKIQNWDKGATTNYQLPITNYQLPDPVMLEIFNNLFRAIAEQMGITLQNTSSSVNIKERLDFSCAIFDSRGQLVANAPHIPVHLGSMSESVTALIAQKGSSLQPGDVYVSNNPYNGGTHLPDITVITPVFPDSLYGRVHQETSFVTNISGEPAPTPIFYVASRGHHADIGGITPGSMPPNSTTVEQEGVLIDNFLLVSQGEFREPELMQLLCDGLYPVRNPMQNLADLKAQIAANERGVQELHKMVEHYSLETVQAYMGFVQDNAAKSVRKVIEGLNSGEFAYQLDNGSVIQVAIAIDKSTRSARIDFTGTSPQLKSNFNAPAAVCKAAVLYVFRTLVDDDIPLNAGCLEPLEIIIPEGCMLNPRYPAAVVAGNVETSQAITDALYGALGVMAAAQSTMNNFTFGSDRHQYYETICGGSGAGADFDGTDAVHTHMTNSRLTDPEVLEWRFPVLLDSFSIRPHSGGEGLHHGGNGVIRRLQFREPMTAAILSGRRIVPPFGLHGGKPGKVGRNYIQRQDGTVEELGSTAIAQMQPGDIFVIETPGGGGFGVYDSSFQLRKTHVL</sequence>
<keyword evidence="8" id="KW-1185">Reference proteome</keyword>
<dbReference type="InterPro" id="IPR003692">
    <property type="entry name" value="Hydantoinase_B"/>
</dbReference>
<evidence type="ECO:0000259" key="4">
    <source>
        <dbReference type="Pfam" id="PF02538"/>
    </source>
</evidence>
<accession>K9U6F0</accession>
<feature type="domain" description="Hydantoinase/oxoprolinase N-terminal" evidence="5">
    <location>
        <begin position="13"/>
        <end position="191"/>
    </location>
</feature>
<dbReference type="OrthoDB" id="9768323at2"/>
<evidence type="ECO:0000313" key="8">
    <source>
        <dbReference type="Proteomes" id="UP000010384"/>
    </source>
</evidence>